<proteinExistence type="predicted"/>
<reference evidence="1" key="1">
    <citation type="journal article" date="2023" name="G3 (Bethesda)">
        <title>A reference genome for the long-term kleptoplast-retaining sea slug Elysia crispata morphotype clarki.</title>
        <authorList>
            <person name="Eastman K.E."/>
            <person name="Pendleton A.L."/>
            <person name="Shaikh M.A."/>
            <person name="Suttiyut T."/>
            <person name="Ogas R."/>
            <person name="Tomko P."/>
            <person name="Gavelis G."/>
            <person name="Widhalm J.R."/>
            <person name="Wisecaver J.H."/>
        </authorList>
    </citation>
    <scope>NUCLEOTIDE SEQUENCE</scope>
    <source>
        <strain evidence="1">ECLA1</strain>
    </source>
</reference>
<dbReference type="EMBL" id="JAWDGP010007584">
    <property type="protein sequence ID" value="KAK3712464.1"/>
    <property type="molecule type" value="Genomic_DNA"/>
</dbReference>
<comment type="caution">
    <text evidence="1">The sequence shown here is derived from an EMBL/GenBank/DDBJ whole genome shotgun (WGS) entry which is preliminary data.</text>
</comment>
<name>A0AAE1CMF4_9GAST</name>
<dbReference type="AlphaFoldDB" id="A0AAE1CMF4"/>
<evidence type="ECO:0000313" key="2">
    <source>
        <dbReference type="Proteomes" id="UP001283361"/>
    </source>
</evidence>
<keyword evidence="2" id="KW-1185">Reference proteome</keyword>
<sequence length="93" mass="10610">MERKKHKKQFPCFKFPAQICPSLILTYSRPRSRCGRCVDLEIVRQACVERRALTLNPGMSSLRSPTILAGSVLSAVEDLVCTWELACQDRIRE</sequence>
<accession>A0AAE1CMF4</accession>
<dbReference type="Proteomes" id="UP001283361">
    <property type="component" value="Unassembled WGS sequence"/>
</dbReference>
<gene>
    <name evidence="1" type="ORF">RRG08_002794</name>
</gene>
<organism evidence="1 2">
    <name type="scientific">Elysia crispata</name>
    <name type="common">lettuce slug</name>
    <dbReference type="NCBI Taxonomy" id="231223"/>
    <lineage>
        <taxon>Eukaryota</taxon>
        <taxon>Metazoa</taxon>
        <taxon>Spiralia</taxon>
        <taxon>Lophotrochozoa</taxon>
        <taxon>Mollusca</taxon>
        <taxon>Gastropoda</taxon>
        <taxon>Heterobranchia</taxon>
        <taxon>Euthyneura</taxon>
        <taxon>Panpulmonata</taxon>
        <taxon>Sacoglossa</taxon>
        <taxon>Placobranchoidea</taxon>
        <taxon>Plakobranchidae</taxon>
        <taxon>Elysia</taxon>
    </lineage>
</organism>
<evidence type="ECO:0000313" key="1">
    <source>
        <dbReference type="EMBL" id="KAK3712464.1"/>
    </source>
</evidence>
<protein>
    <submittedName>
        <fullName evidence="1">Uncharacterized protein</fullName>
    </submittedName>
</protein>